<dbReference type="RefSeq" id="XP_013953561.1">
    <property type="nucleotide sequence ID" value="XM_014098086.1"/>
</dbReference>
<dbReference type="GO" id="GO:0005634">
    <property type="term" value="C:nucleus"/>
    <property type="evidence" value="ECO:0007669"/>
    <property type="project" value="TreeGrafter"/>
</dbReference>
<name>G9N1H0_HYPVG</name>
<organism evidence="2 3">
    <name type="scientific">Hypocrea virens (strain Gv29-8 / FGSC 10586)</name>
    <name type="common">Gliocladium virens</name>
    <name type="synonym">Trichoderma virens</name>
    <dbReference type="NCBI Taxonomy" id="413071"/>
    <lineage>
        <taxon>Eukaryota</taxon>
        <taxon>Fungi</taxon>
        <taxon>Dikarya</taxon>
        <taxon>Ascomycota</taxon>
        <taxon>Pezizomycotina</taxon>
        <taxon>Sordariomycetes</taxon>
        <taxon>Hypocreomycetidae</taxon>
        <taxon>Hypocreales</taxon>
        <taxon>Hypocreaceae</taxon>
        <taxon>Trichoderma</taxon>
    </lineage>
</organism>
<dbReference type="AlphaFoldDB" id="G9N1H0"/>
<dbReference type="PANTHER" id="PTHR28083">
    <property type="entry name" value="GOOD FOR FULL DBP5 ACTIVITY PROTEIN 2"/>
    <property type="match status" value="1"/>
</dbReference>
<accession>G9N1H0</accession>
<dbReference type="HOGENOM" id="CLU_067400_1_0_1"/>
<dbReference type="PANTHER" id="PTHR28083:SF1">
    <property type="entry name" value="GOOD FOR FULL DBP5 ACTIVITY PROTEIN 2"/>
    <property type="match status" value="1"/>
</dbReference>
<evidence type="ECO:0000313" key="3">
    <source>
        <dbReference type="Proteomes" id="UP000007115"/>
    </source>
</evidence>
<dbReference type="EMBL" id="ABDF02000083">
    <property type="protein sequence ID" value="EHK19600.1"/>
    <property type="molecule type" value="Genomic_DNA"/>
</dbReference>
<dbReference type="VEuPathDB" id="FungiDB:TRIVIDRAFT_17436"/>
<comment type="caution">
    <text evidence="2">The sequence shown here is derived from an EMBL/GenBank/DDBJ whole genome shotgun (WGS) entry which is preliminary data.</text>
</comment>
<dbReference type="GeneID" id="25788837"/>
<dbReference type="OMA" id="YPLQLYY"/>
<keyword evidence="3" id="KW-1185">Reference proteome</keyword>
<dbReference type="InterPro" id="IPR048519">
    <property type="entry name" value="Gfd2/YDR514C-like_C"/>
</dbReference>
<evidence type="ECO:0000313" key="2">
    <source>
        <dbReference type="EMBL" id="EHK19600.1"/>
    </source>
</evidence>
<feature type="domain" description="Gfd2/YDR514C-like C-terminal" evidence="1">
    <location>
        <begin position="74"/>
        <end position="217"/>
    </location>
</feature>
<dbReference type="Pfam" id="PF21762">
    <property type="entry name" value="DEDDh_C"/>
    <property type="match status" value="1"/>
</dbReference>
<protein>
    <recommendedName>
        <fullName evidence="1">Gfd2/YDR514C-like C-terminal domain-containing protein</fullName>
    </recommendedName>
</protein>
<sequence>SAAEQHTGILREENLALRQILGYRLETSQLCLADDLPQIGYYIDDTSIKDVLFVSINVNTGEGYEKILPGQSFHIGISIFDTRCLMMQDPGDAIRSYQFINTDSKQCKRAAKSFHFRKTDFIELSDLPRRFSLLTQGRDYVLVAHGIEKNTKFFNNIDRKIADRACYILDTVKAAQHPLQLSHRCSLMNLLKEFDIRYTKLHVAGNKAHFTLKALIMIAVRDGKM</sequence>
<feature type="non-terminal residue" evidence="2">
    <location>
        <position position="225"/>
    </location>
</feature>
<dbReference type="OrthoDB" id="5953249at2759"/>
<evidence type="ECO:0000259" key="1">
    <source>
        <dbReference type="Pfam" id="PF21762"/>
    </source>
</evidence>
<dbReference type="InterPro" id="IPR040151">
    <property type="entry name" value="Gfd2/YDR514C-like"/>
</dbReference>
<feature type="non-terminal residue" evidence="2">
    <location>
        <position position="1"/>
    </location>
</feature>
<reference evidence="2 3" key="1">
    <citation type="journal article" date="2011" name="Genome Biol.">
        <title>Comparative genome sequence analysis underscores mycoparasitism as the ancestral life style of Trichoderma.</title>
        <authorList>
            <person name="Kubicek C.P."/>
            <person name="Herrera-Estrella A."/>
            <person name="Seidl-Seiboth V."/>
            <person name="Martinez D.A."/>
            <person name="Druzhinina I.S."/>
            <person name="Thon M."/>
            <person name="Zeilinger S."/>
            <person name="Casas-Flores S."/>
            <person name="Horwitz B.A."/>
            <person name="Mukherjee P.K."/>
            <person name="Mukherjee M."/>
            <person name="Kredics L."/>
            <person name="Alcaraz L.D."/>
            <person name="Aerts A."/>
            <person name="Antal Z."/>
            <person name="Atanasova L."/>
            <person name="Cervantes-Badillo M.G."/>
            <person name="Challacombe J."/>
            <person name="Chertkov O."/>
            <person name="McCluskey K."/>
            <person name="Coulpier F."/>
            <person name="Deshpande N."/>
            <person name="von Doehren H."/>
            <person name="Ebbole D.J."/>
            <person name="Esquivel-Naranjo E.U."/>
            <person name="Fekete E."/>
            <person name="Flipphi M."/>
            <person name="Glaser F."/>
            <person name="Gomez-Rodriguez E.Y."/>
            <person name="Gruber S."/>
            <person name="Han C."/>
            <person name="Henrissat B."/>
            <person name="Hermosa R."/>
            <person name="Hernandez-Onate M."/>
            <person name="Karaffa L."/>
            <person name="Kosti I."/>
            <person name="Le Crom S."/>
            <person name="Lindquist E."/>
            <person name="Lucas S."/>
            <person name="Luebeck M."/>
            <person name="Luebeck P.S."/>
            <person name="Margeot A."/>
            <person name="Metz B."/>
            <person name="Misra M."/>
            <person name="Nevalainen H."/>
            <person name="Omann M."/>
            <person name="Packer N."/>
            <person name="Perrone G."/>
            <person name="Uresti-Rivera E.E."/>
            <person name="Salamov A."/>
            <person name="Schmoll M."/>
            <person name="Seiboth B."/>
            <person name="Shapiro H."/>
            <person name="Sukno S."/>
            <person name="Tamayo-Ramos J.A."/>
            <person name="Tisch D."/>
            <person name="Wiest A."/>
            <person name="Wilkinson H.H."/>
            <person name="Zhang M."/>
            <person name="Coutinho P.M."/>
            <person name="Kenerley C.M."/>
            <person name="Monte E."/>
            <person name="Baker S.E."/>
            <person name="Grigoriev I.V."/>
        </authorList>
    </citation>
    <scope>NUCLEOTIDE SEQUENCE [LARGE SCALE GENOMIC DNA]</scope>
    <source>
        <strain evidence="3">Gv29-8 / FGSC 10586</strain>
    </source>
</reference>
<proteinExistence type="predicted"/>
<dbReference type="Proteomes" id="UP000007115">
    <property type="component" value="Unassembled WGS sequence"/>
</dbReference>
<dbReference type="STRING" id="413071.G9N1H0"/>
<dbReference type="eggNOG" id="ENOG502RM5P">
    <property type="taxonomic scope" value="Eukaryota"/>
</dbReference>
<dbReference type="InParanoid" id="G9N1H0"/>
<gene>
    <name evidence="2" type="ORF">TRIVIDRAFT_17436</name>
</gene>